<comment type="similarity">
    <text evidence="1">Belongs to the CBP3 family.</text>
</comment>
<dbReference type="InterPro" id="IPR007129">
    <property type="entry name" value="Ubiqinol_cyt_c_chaperone_CPB3"/>
</dbReference>
<dbReference type="AlphaFoldDB" id="G7E9K5"/>
<feature type="compositionally biased region" description="Polar residues" evidence="2">
    <location>
        <begin position="45"/>
        <end position="56"/>
    </location>
</feature>
<dbReference type="HOGENOM" id="CLU_839597_0_0_1"/>
<dbReference type="Proteomes" id="UP000009131">
    <property type="component" value="Unassembled WGS sequence"/>
</dbReference>
<dbReference type="EMBL" id="BABT02000220">
    <property type="protein sequence ID" value="GAA99324.1"/>
    <property type="molecule type" value="Genomic_DNA"/>
</dbReference>
<dbReference type="GO" id="GO:0005739">
    <property type="term" value="C:mitochondrion"/>
    <property type="evidence" value="ECO:0007669"/>
    <property type="project" value="TreeGrafter"/>
</dbReference>
<proteinExistence type="inferred from homology"/>
<accession>G7E9K5</accession>
<evidence type="ECO:0000313" key="5">
    <source>
        <dbReference type="Proteomes" id="UP000009131"/>
    </source>
</evidence>
<evidence type="ECO:0000256" key="2">
    <source>
        <dbReference type="SAM" id="MobiDB-lite"/>
    </source>
</evidence>
<dbReference type="InterPro" id="IPR021150">
    <property type="entry name" value="Ubiq_cyt_c_chap"/>
</dbReference>
<dbReference type="InParanoid" id="G7E9K5"/>
<feature type="region of interest" description="Disordered" evidence="2">
    <location>
        <begin position="243"/>
        <end position="280"/>
    </location>
</feature>
<reference evidence="4 5" key="1">
    <citation type="journal article" date="2011" name="J. Gen. Appl. Microbiol.">
        <title>Draft genome sequencing of the enigmatic basidiomycete Mixia osmundae.</title>
        <authorList>
            <person name="Nishida H."/>
            <person name="Nagatsuka Y."/>
            <person name="Sugiyama J."/>
        </authorList>
    </citation>
    <scope>NUCLEOTIDE SEQUENCE [LARGE SCALE GENOMIC DNA]</scope>
    <source>
        <strain evidence="5">CBS 9802 / IAM 14324 / JCM 22182 / KY 12970</strain>
    </source>
</reference>
<feature type="region of interest" description="Disordered" evidence="2">
    <location>
        <begin position="39"/>
        <end position="58"/>
    </location>
</feature>
<feature type="domain" description="Ubiquinol-cytochrome c chaperone" evidence="3">
    <location>
        <begin position="117"/>
        <end position="227"/>
    </location>
</feature>
<dbReference type="Pfam" id="PF03981">
    <property type="entry name" value="Ubiq_cyt_C_chap"/>
    <property type="match status" value="1"/>
</dbReference>
<reference evidence="4 5" key="2">
    <citation type="journal article" date="2012" name="Open Biol.">
        <title>Characteristics of nucleosomes and linker DNA regions on the genome of the basidiomycete Mixia osmundae revealed by mono- and dinucleosome mapping.</title>
        <authorList>
            <person name="Nishida H."/>
            <person name="Kondo S."/>
            <person name="Matsumoto T."/>
            <person name="Suzuki Y."/>
            <person name="Yoshikawa H."/>
            <person name="Taylor T.D."/>
            <person name="Sugiyama J."/>
        </authorList>
    </citation>
    <scope>NUCLEOTIDE SEQUENCE [LARGE SCALE GENOMIC DNA]</scope>
    <source>
        <strain evidence="5">CBS 9802 / IAM 14324 / JCM 22182 / KY 12970</strain>
    </source>
</reference>
<dbReference type="RefSeq" id="XP_014568564.1">
    <property type="nucleotide sequence ID" value="XM_014713078.1"/>
</dbReference>
<comment type="caution">
    <text evidence="4">The sequence shown here is derived from an EMBL/GenBank/DDBJ whole genome shotgun (WGS) entry which is preliminary data.</text>
</comment>
<evidence type="ECO:0000313" key="4">
    <source>
        <dbReference type="EMBL" id="GAA99324.1"/>
    </source>
</evidence>
<sequence length="331" mass="36493">MIASRSLRATTVGLEHRLTCKPISGTYLTSLASRRSQSSAALDGSNRSSPYDNASQFAPIHKMTEEEKDLLRSKPNIFKALIGRGDPQVARAMASTFKFYKNCEPRYQIERDFFYNQCGMPDSFQTWFGITNLYGWILTVRLRALPAPLGQKFNQQMVNRIFFDAEDKIKGDYKIKGSSVIKGSMKDLLAQYHGFQTALDEGLVGDDATLAAAIWRNMFGAGWANVAGVKGKARQRTVLTATSGVTPDRMEPPAPAPPSTEPEANMASAQSSQPSTSATEADFAEALERLVLYVRKEVKRTEHVPDSLVLFPKEEDEGGVSQFGRIMSASS</sequence>
<keyword evidence="5" id="KW-1185">Reference proteome</keyword>
<dbReference type="PANTHER" id="PTHR12184:SF1">
    <property type="entry name" value="UBIQUINOL-CYTOCHROME-C REDUCTASE COMPLEX ASSEMBLY FACTOR 1"/>
    <property type="match status" value="1"/>
</dbReference>
<dbReference type="PANTHER" id="PTHR12184">
    <property type="entry name" value="UBIQUINOL-CYTOCHROME C REDUCTASE COMPLEX ASSEMBLY FACTOR 1 FAMILY MEMBER"/>
    <property type="match status" value="1"/>
</dbReference>
<dbReference type="OrthoDB" id="10253878at2759"/>
<gene>
    <name evidence="4" type="primary">Mo06019</name>
    <name evidence="4" type="ORF">E5Q_06019</name>
</gene>
<name>G7E9K5_MIXOS</name>
<dbReference type="STRING" id="764103.G7E9K5"/>
<protein>
    <recommendedName>
        <fullName evidence="3">Ubiquinol-cytochrome c chaperone domain-containing protein</fullName>
    </recommendedName>
</protein>
<dbReference type="GO" id="GO:0034551">
    <property type="term" value="P:mitochondrial respiratory chain complex III assembly"/>
    <property type="evidence" value="ECO:0007669"/>
    <property type="project" value="TreeGrafter"/>
</dbReference>
<evidence type="ECO:0000259" key="3">
    <source>
        <dbReference type="Pfam" id="PF03981"/>
    </source>
</evidence>
<evidence type="ECO:0000256" key="1">
    <source>
        <dbReference type="ARBA" id="ARBA00006407"/>
    </source>
</evidence>
<organism evidence="4 5">
    <name type="scientific">Mixia osmundae (strain CBS 9802 / IAM 14324 / JCM 22182 / KY 12970)</name>
    <dbReference type="NCBI Taxonomy" id="764103"/>
    <lineage>
        <taxon>Eukaryota</taxon>
        <taxon>Fungi</taxon>
        <taxon>Dikarya</taxon>
        <taxon>Basidiomycota</taxon>
        <taxon>Pucciniomycotina</taxon>
        <taxon>Mixiomycetes</taxon>
        <taxon>Mixiales</taxon>
        <taxon>Mixiaceae</taxon>
        <taxon>Mixia</taxon>
    </lineage>
</organism>
<dbReference type="eggNOG" id="KOG2873">
    <property type="taxonomic scope" value="Eukaryota"/>
</dbReference>
<feature type="compositionally biased region" description="Low complexity" evidence="2">
    <location>
        <begin position="261"/>
        <end position="280"/>
    </location>
</feature>